<dbReference type="GO" id="GO:0003677">
    <property type="term" value="F:DNA binding"/>
    <property type="evidence" value="ECO:0007669"/>
    <property type="project" value="UniProtKB-UniRule"/>
</dbReference>
<feature type="domain" description="SpoVT-AbrB" evidence="2">
    <location>
        <begin position="14"/>
        <end position="63"/>
    </location>
</feature>
<dbReference type="AlphaFoldDB" id="A0A0R2MSB1"/>
<keyword evidence="4" id="KW-1185">Reference proteome</keyword>
<sequence>MPKTIKSSQDDKVVYEATVTSKGQITLPTKFRQANGLTHGDKVKLIQDTASGNIQLEISAPEDSLTWDEILKDIPTEVVQFNKDGTVNAEKSPNFAAWMKEDDDD</sequence>
<evidence type="ECO:0000256" key="1">
    <source>
        <dbReference type="PROSITE-ProRule" id="PRU01076"/>
    </source>
</evidence>
<protein>
    <recommendedName>
        <fullName evidence="2">SpoVT-AbrB domain-containing protein</fullName>
    </recommendedName>
</protein>
<name>A0A0R2MSB1_9LACO</name>
<evidence type="ECO:0000313" key="3">
    <source>
        <dbReference type="EMBL" id="KRO14371.1"/>
    </source>
</evidence>
<dbReference type="Gene3D" id="2.10.260.10">
    <property type="match status" value="1"/>
</dbReference>
<gene>
    <name evidence="3" type="ORF">IV64_GL001665</name>
</gene>
<evidence type="ECO:0000259" key="2">
    <source>
        <dbReference type="PROSITE" id="PS51740"/>
    </source>
</evidence>
<dbReference type="SMART" id="SM00966">
    <property type="entry name" value="SpoVT_AbrB"/>
    <property type="match status" value="1"/>
</dbReference>
<reference evidence="3 4" key="1">
    <citation type="journal article" date="2015" name="Genome Announc.">
        <title>Expanding the biotechnology potential of lactobacilli through comparative genomics of 213 strains and associated genera.</title>
        <authorList>
            <person name="Sun Z."/>
            <person name="Harris H.M."/>
            <person name="McCann A."/>
            <person name="Guo C."/>
            <person name="Argimon S."/>
            <person name="Zhang W."/>
            <person name="Yang X."/>
            <person name="Jeffery I.B."/>
            <person name="Cooney J.C."/>
            <person name="Kagawa T.F."/>
            <person name="Liu W."/>
            <person name="Song Y."/>
            <person name="Salvetti E."/>
            <person name="Wrobel A."/>
            <person name="Rasinkangas P."/>
            <person name="Parkhill J."/>
            <person name="Rea M.C."/>
            <person name="O'Sullivan O."/>
            <person name="Ritari J."/>
            <person name="Douillard F.P."/>
            <person name="Paul Ross R."/>
            <person name="Yang R."/>
            <person name="Briner A.E."/>
            <person name="Felis G.E."/>
            <person name="de Vos W.M."/>
            <person name="Barrangou R."/>
            <person name="Klaenhammer T.R."/>
            <person name="Caufield P.W."/>
            <person name="Cui Y."/>
            <person name="Zhang H."/>
            <person name="O'Toole P.W."/>
        </authorList>
    </citation>
    <scope>NUCLEOTIDE SEQUENCE [LARGE SCALE GENOMIC DNA]</scope>
    <source>
        <strain evidence="3 4">LMG 26013</strain>
    </source>
</reference>
<dbReference type="EMBL" id="JQCL01000015">
    <property type="protein sequence ID" value="KRO14371.1"/>
    <property type="molecule type" value="Genomic_DNA"/>
</dbReference>
<dbReference type="InterPro" id="IPR007159">
    <property type="entry name" value="SpoVT-AbrB_dom"/>
</dbReference>
<accession>A0A0R2MSB1</accession>
<dbReference type="OrthoDB" id="9811597at2"/>
<proteinExistence type="predicted"/>
<dbReference type="Proteomes" id="UP000051783">
    <property type="component" value="Unassembled WGS sequence"/>
</dbReference>
<dbReference type="PATRIC" id="fig|942150.3.peg.1716"/>
<comment type="caution">
    <text evidence="3">The sequence shown here is derived from an EMBL/GenBank/DDBJ whole genome shotgun (WGS) entry which is preliminary data.</text>
</comment>
<organism evidence="3 4">
    <name type="scientific">Lactiplantibacillus xiangfangensis</name>
    <dbReference type="NCBI Taxonomy" id="942150"/>
    <lineage>
        <taxon>Bacteria</taxon>
        <taxon>Bacillati</taxon>
        <taxon>Bacillota</taxon>
        <taxon>Bacilli</taxon>
        <taxon>Lactobacillales</taxon>
        <taxon>Lactobacillaceae</taxon>
        <taxon>Lactiplantibacillus</taxon>
    </lineage>
</organism>
<dbReference type="RefSeq" id="WP_057705491.1">
    <property type="nucleotide sequence ID" value="NZ_JQCL01000015.1"/>
</dbReference>
<dbReference type="PROSITE" id="PS51740">
    <property type="entry name" value="SPOVT_ABRB"/>
    <property type="match status" value="1"/>
</dbReference>
<dbReference type="Pfam" id="PF04014">
    <property type="entry name" value="MazE_antitoxin"/>
    <property type="match status" value="1"/>
</dbReference>
<keyword evidence="1" id="KW-0238">DNA-binding</keyword>
<dbReference type="InterPro" id="IPR037914">
    <property type="entry name" value="SpoVT-AbrB_sf"/>
</dbReference>
<dbReference type="SUPFAM" id="SSF89447">
    <property type="entry name" value="AbrB/MazE/MraZ-like"/>
    <property type="match status" value="1"/>
</dbReference>
<evidence type="ECO:0000313" key="4">
    <source>
        <dbReference type="Proteomes" id="UP000051783"/>
    </source>
</evidence>